<organism evidence="6 7">
    <name type="scientific">Phytophthora citrophthora</name>
    <dbReference type="NCBI Taxonomy" id="4793"/>
    <lineage>
        <taxon>Eukaryota</taxon>
        <taxon>Sar</taxon>
        <taxon>Stramenopiles</taxon>
        <taxon>Oomycota</taxon>
        <taxon>Peronosporomycetes</taxon>
        <taxon>Peronosporales</taxon>
        <taxon>Peronosporaceae</taxon>
        <taxon>Phytophthora</taxon>
    </lineage>
</organism>
<evidence type="ECO:0000256" key="2">
    <source>
        <dbReference type="ARBA" id="ARBA00010400"/>
    </source>
</evidence>
<dbReference type="EMBL" id="JASMQC010000003">
    <property type="protein sequence ID" value="KAK1946843.1"/>
    <property type="molecule type" value="Genomic_DNA"/>
</dbReference>
<dbReference type="InterPro" id="IPR031825">
    <property type="entry name" value="RXLR"/>
</dbReference>
<dbReference type="Pfam" id="PF16810">
    <property type="entry name" value="RXLR"/>
    <property type="match status" value="1"/>
</dbReference>
<keyword evidence="7" id="KW-1185">Reference proteome</keyword>
<comment type="subcellular location">
    <subcellularLocation>
        <location evidence="1 5">Secreted</location>
    </subcellularLocation>
</comment>
<dbReference type="AlphaFoldDB" id="A0AAD9GYZ0"/>
<comment type="function">
    <text evidence="5">Effector that suppresses plant defense responses during pathogen infection.</text>
</comment>
<proteinExistence type="inferred from homology"/>
<feature type="signal peptide" evidence="5">
    <location>
        <begin position="1"/>
        <end position="20"/>
    </location>
</feature>
<dbReference type="Proteomes" id="UP001259832">
    <property type="component" value="Unassembled WGS sequence"/>
</dbReference>
<evidence type="ECO:0000256" key="4">
    <source>
        <dbReference type="ARBA" id="ARBA00022729"/>
    </source>
</evidence>
<keyword evidence="4 5" id="KW-0732">Signal</keyword>
<sequence>MRSNYLVLFIAATLATSTNSLPITDNSIQVNNVATDSSPTIVHEDHYRYLKSSKKKVTTGGDEDEERWLPSGLTKVKDMFKKLPSKIGAKYLKMVEAYWAKNPKLRAQANM</sequence>
<comment type="domain">
    <text evidence="5">The RxLR-dEER motif acts to carry the protein into the host cell cytoplasm through binding to cell surface phosphatidylinositol-3-phosphate.</text>
</comment>
<evidence type="ECO:0000256" key="3">
    <source>
        <dbReference type="ARBA" id="ARBA00022525"/>
    </source>
</evidence>
<evidence type="ECO:0000313" key="7">
    <source>
        <dbReference type="Proteomes" id="UP001259832"/>
    </source>
</evidence>
<evidence type="ECO:0000256" key="5">
    <source>
        <dbReference type="RuleBase" id="RU367124"/>
    </source>
</evidence>
<keyword evidence="3 5" id="KW-0964">Secreted</keyword>
<reference evidence="6" key="1">
    <citation type="submission" date="2023-08" db="EMBL/GenBank/DDBJ databases">
        <title>Reference Genome Resource for the Citrus Pathogen Phytophthora citrophthora.</title>
        <authorList>
            <person name="Moller H."/>
            <person name="Coetzee B."/>
            <person name="Rose L.J."/>
            <person name="Van Niekerk J.M."/>
        </authorList>
    </citation>
    <scope>NUCLEOTIDE SEQUENCE</scope>
    <source>
        <strain evidence="6">STE-U-9442</strain>
    </source>
</reference>
<gene>
    <name evidence="6" type="ORF">P3T76_002395</name>
</gene>
<comment type="caution">
    <text evidence="6">The sequence shown here is derived from an EMBL/GenBank/DDBJ whole genome shotgun (WGS) entry which is preliminary data.</text>
</comment>
<name>A0AAD9GYZ0_9STRA</name>
<evidence type="ECO:0000256" key="1">
    <source>
        <dbReference type="ARBA" id="ARBA00004613"/>
    </source>
</evidence>
<comment type="similarity">
    <text evidence="2 5">Belongs to the RxLR effector family.</text>
</comment>
<evidence type="ECO:0000313" key="6">
    <source>
        <dbReference type="EMBL" id="KAK1946843.1"/>
    </source>
</evidence>
<feature type="chain" id="PRO_5044990434" description="RxLR effector protein" evidence="5">
    <location>
        <begin position="21"/>
        <end position="111"/>
    </location>
</feature>
<accession>A0AAD9GYZ0</accession>
<protein>
    <recommendedName>
        <fullName evidence="5">RxLR effector protein</fullName>
    </recommendedName>
</protein>